<evidence type="ECO:0000256" key="1">
    <source>
        <dbReference type="ARBA" id="ARBA00006443"/>
    </source>
</evidence>
<dbReference type="PANTHER" id="PTHR13091:SF0">
    <property type="entry name" value="NONSENSE-MEDIATED MRNA DECAY FACTOR SMG8"/>
    <property type="match status" value="1"/>
</dbReference>
<name>A0AAU9L0S0_9STRA</name>
<gene>
    <name evidence="5" type="ORF">PBS001_LOCUS6254</name>
    <name evidence="4" type="ORF">PBS003_LOCUS4831</name>
</gene>
<evidence type="ECO:0000256" key="3">
    <source>
        <dbReference type="ARBA" id="ARBA00029509"/>
    </source>
</evidence>
<organism evidence="4 7">
    <name type="scientific">Peronospora belbahrii</name>
    <dbReference type="NCBI Taxonomy" id="622444"/>
    <lineage>
        <taxon>Eukaryota</taxon>
        <taxon>Sar</taxon>
        <taxon>Stramenopiles</taxon>
        <taxon>Oomycota</taxon>
        <taxon>Peronosporomycetes</taxon>
        <taxon>Peronosporales</taxon>
        <taxon>Peronosporaceae</taxon>
        <taxon>Peronospora</taxon>
    </lineage>
</organism>
<evidence type="ECO:0000313" key="6">
    <source>
        <dbReference type="Proteomes" id="UP001158986"/>
    </source>
</evidence>
<dbReference type="Proteomes" id="UP001160483">
    <property type="component" value="Unassembled WGS sequence"/>
</dbReference>
<sequence>MTRGRNNGRQSMSFVTSSRYEPASLVDYSQSEPVRLYPPEPGRGYLAALQLLQNKKVAIVGLLSTSFSSPSCAFAFANRLIGRCVFQDDSMQSTTIEKDVRLPASVHFYYDDVARCIYLLGVVRPESYCFCSHITSKDTSLKSTNKNVLLDERQIISDENTEEAEDETLSETQRIRHEVDTFQHEKIKMQVLLYTSCNILFVLKEDARMTIEVLRDIRALAAEKMQVLNLVPAPSKHLKRDSGHLKGSSASLSGRGNAFAPGRCVPLVVYVVPPPDNILYGSTKTQGSGHLRSMTVSYCKALETRLSILFRSLRSNTVGLIRMRDTLSAANLSKERRLFNLDPAHCVVVVSRRTVTADGRPVAQLENLLDAMDLAIDTNDIKDDSLLQSLANGDMGIQRLKQYLQKYLNLLFSFSPTSSKDGGRTELLSPSQWVKAFHVLAKDYNRMDSKRKHEVTTLENIQSAV</sequence>
<dbReference type="GO" id="GO:0000184">
    <property type="term" value="P:nuclear-transcribed mRNA catabolic process, nonsense-mediated decay"/>
    <property type="evidence" value="ECO:0007669"/>
    <property type="project" value="UniProtKB-KW"/>
</dbReference>
<dbReference type="PANTHER" id="PTHR13091">
    <property type="entry name" value="AMPLIFIED IN BREAST CANCER 2-RELATED"/>
    <property type="match status" value="1"/>
</dbReference>
<dbReference type="Proteomes" id="UP001158986">
    <property type="component" value="Unassembled WGS sequence"/>
</dbReference>
<dbReference type="AlphaFoldDB" id="A0AAU9L0S0"/>
<evidence type="ECO:0000313" key="7">
    <source>
        <dbReference type="Proteomes" id="UP001160483"/>
    </source>
</evidence>
<reference evidence="4 6" key="1">
    <citation type="submission" date="2021-11" db="EMBL/GenBank/DDBJ databases">
        <authorList>
            <person name="Islam A."/>
            <person name="Islam S."/>
            <person name="Flora M.S."/>
            <person name="Rahman M."/>
            <person name="Ziaur R.M."/>
            <person name="Epstein J.H."/>
            <person name="Hassan M."/>
            <person name="Klassen M."/>
            <person name="Woodard K."/>
            <person name="Webb A."/>
            <person name="Webby R.J."/>
            <person name="El Zowalaty M.E."/>
        </authorList>
    </citation>
    <scope>NUCLEOTIDE SEQUENCE</scope>
    <source>
        <strain evidence="5">Pbs1</strain>
        <strain evidence="4">Pbs3</strain>
    </source>
</reference>
<dbReference type="EMBL" id="CAKKTJ010000214">
    <property type="protein sequence ID" value="CAH0478119.1"/>
    <property type="molecule type" value="Genomic_DNA"/>
</dbReference>
<keyword evidence="2" id="KW-0866">Nonsense-mediated mRNA decay</keyword>
<dbReference type="EMBL" id="CAKLCB010000312">
    <property type="protein sequence ID" value="CAH0519737.1"/>
    <property type="molecule type" value="Genomic_DNA"/>
</dbReference>
<comment type="caution">
    <text evidence="4">The sequence shown here is derived from an EMBL/GenBank/DDBJ whole genome shotgun (WGS) entry which is preliminary data.</text>
</comment>
<keyword evidence="6" id="KW-1185">Reference proteome</keyword>
<accession>A0AAU9L0S0</accession>
<protein>
    <recommendedName>
        <fullName evidence="3">Nonsense-mediated mRNA decay factor SMG8</fullName>
    </recommendedName>
</protein>
<dbReference type="InterPro" id="IPR019354">
    <property type="entry name" value="SMG8-like"/>
</dbReference>
<evidence type="ECO:0000313" key="4">
    <source>
        <dbReference type="EMBL" id="CAH0478119.1"/>
    </source>
</evidence>
<evidence type="ECO:0000313" key="5">
    <source>
        <dbReference type="EMBL" id="CAH0519737.1"/>
    </source>
</evidence>
<comment type="similarity">
    <text evidence="1">Belongs to the SMG8 family.</text>
</comment>
<evidence type="ECO:0000256" key="2">
    <source>
        <dbReference type="ARBA" id="ARBA00023161"/>
    </source>
</evidence>
<proteinExistence type="inferred from homology"/>